<dbReference type="CDD" id="cd00158">
    <property type="entry name" value="RHOD"/>
    <property type="match status" value="1"/>
</dbReference>
<accession>A0AAW2Z3D7</accession>
<reference evidence="2 3" key="1">
    <citation type="submission" date="2024-03" db="EMBL/GenBank/DDBJ databases">
        <title>The Acrasis kona genome and developmental transcriptomes reveal deep origins of eukaryotic multicellular pathways.</title>
        <authorList>
            <person name="Sheikh S."/>
            <person name="Fu C.-J."/>
            <person name="Brown M.W."/>
            <person name="Baldauf S.L."/>
        </authorList>
    </citation>
    <scope>NUCLEOTIDE SEQUENCE [LARGE SCALE GENOMIC DNA]</scope>
    <source>
        <strain evidence="2 3">ATCC MYA-3509</strain>
    </source>
</reference>
<dbReference type="Proteomes" id="UP001431209">
    <property type="component" value="Unassembled WGS sequence"/>
</dbReference>
<evidence type="ECO:0000259" key="1">
    <source>
        <dbReference type="PROSITE" id="PS50206"/>
    </source>
</evidence>
<proteinExistence type="predicted"/>
<name>A0AAW2Z3D7_9EUKA</name>
<dbReference type="AlphaFoldDB" id="A0AAW2Z3D7"/>
<dbReference type="SUPFAM" id="SSF52821">
    <property type="entry name" value="Rhodanese/Cell cycle control phosphatase"/>
    <property type="match status" value="1"/>
</dbReference>
<evidence type="ECO:0000313" key="3">
    <source>
        <dbReference type="Proteomes" id="UP001431209"/>
    </source>
</evidence>
<feature type="non-terminal residue" evidence="2">
    <location>
        <position position="182"/>
    </location>
</feature>
<protein>
    <recommendedName>
        <fullName evidence="1">Rhodanese domain-containing protein</fullName>
    </recommendedName>
</protein>
<dbReference type="SMART" id="SM00450">
    <property type="entry name" value="RHOD"/>
    <property type="match status" value="1"/>
</dbReference>
<dbReference type="EMBL" id="JAOPGA020000966">
    <property type="protein sequence ID" value="KAL0483503.1"/>
    <property type="molecule type" value="Genomic_DNA"/>
</dbReference>
<dbReference type="Pfam" id="PF00581">
    <property type="entry name" value="Rhodanese"/>
    <property type="match status" value="1"/>
</dbReference>
<dbReference type="Gene3D" id="3.40.250.10">
    <property type="entry name" value="Rhodanese-like domain"/>
    <property type="match status" value="1"/>
</dbReference>
<feature type="domain" description="Rhodanese" evidence="1">
    <location>
        <begin position="28"/>
        <end position="117"/>
    </location>
</feature>
<dbReference type="PROSITE" id="PS50206">
    <property type="entry name" value="RHODANESE_3"/>
    <property type="match status" value="1"/>
</dbReference>
<keyword evidence="3" id="KW-1185">Reference proteome</keyword>
<comment type="caution">
    <text evidence="2">The sequence shown here is derived from an EMBL/GenBank/DDBJ whole genome shotgun (WGS) entry which is preliminary data.</text>
</comment>
<gene>
    <name evidence="2" type="ORF">AKO1_014543</name>
</gene>
<evidence type="ECO:0000313" key="2">
    <source>
        <dbReference type="EMBL" id="KAL0483503.1"/>
    </source>
</evidence>
<dbReference type="InterPro" id="IPR001763">
    <property type="entry name" value="Rhodanese-like_dom"/>
</dbReference>
<dbReference type="InterPro" id="IPR050229">
    <property type="entry name" value="GlpE_sulfurtransferase"/>
</dbReference>
<sequence>MLSCNCALNITLSSSIVNSEILQRKLCSEEPPLVIDARSREEYMEAHIPNSIHIYWWKSLPELIQKLKKTREIVLYDSLGFRSEVLNNRLWFNGFKNVSVLDGGYIEWRNQGRPLRNYLGQNVLLCDFETVSSPFPVFEDNSAKDNFDQAPSVDGGILVPCYVEKEISSYHVKKGVLFYHRF</sequence>
<organism evidence="2 3">
    <name type="scientific">Acrasis kona</name>
    <dbReference type="NCBI Taxonomy" id="1008807"/>
    <lineage>
        <taxon>Eukaryota</taxon>
        <taxon>Discoba</taxon>
        <taxon>Heterolobosea</taxon>
        <taxon>Tetramitia</taxon>
        <taxon>Eutetramitia</taxon>
        <taxon>Acrasidae</taxon>
        <taxon>Acrasis</taxon>
    </lineage>
</organism>
<dbReference type="PANTHER" id="PTHR43031">
    <property type="entry name" value="FAD-DEPENDENT OXIDOREDUCTASE"/>
    <property type="match status" value="1"/>
</dbReference>
<dbReference type="PANTHER" id="PTHR43031:SF7">
    <property type="entry name" value="NITRIC OXIDE REDUCTASE FLRD-NAD(+) REDUCTASE"/>
    <property type="match status" value="1"/>
</dbReference>
<dbReference type="InterPro" id="IPR036873">
    <property type="entry name" value="Rhodanese-like_dom_sf"/>
</dbReference>